<keyword evidence="3" id="KW-0813">Transport</keyword>
<keyword evidence="10" id="KW-1185">Reference proteome</keyword>
<feature type="transmembrane region" description="Helical" evidence="8">
    <location>
        <begin position="287"/>
        <end position="305"/>
    </location>
</feature>
<feature type="transmembrane region" description="Helical" evidence="8">
    <location>
        <begin position="386"/>
        <end position="408"/>
    </location>
</feature>
<proteinExistence type="inferred from homology"/>
<organism evidence="9 10">
    <name type="scientific">Porites lobata</name>
    <dbReference type="NCBI Taxonomy" id="104759"/>
    <lineage>
        <taxon>Eukaryota</taxon>
        <taxon>Metazoa</taxon>
        <taxon>Cnidaria</taxon>
        <taxon>Anthozoa</taxon>
        <taxon>Hexacorallia</taxon>
        <taxon>Scleractinia</taxon>
        <taxon>Fungiina</taxon>
        <taxon>Poritidae</taxon>
        <taxon>Porites</taxon>
    </lineage>
</organism>
<feature type="transmembrane region" description="Helical" evidence="8">
    <location>
        <begin position="219"/>
        <end position="241"/>
    </location>
</feature>
<feature type="transmembrane region" description="Helical" evidence="8">
    <location>
        <begin position="174"/>
        <end position="192"/>
    </location>
</feature>
<accession>A0ABN8P201</accession>
<feature type="transmembrane region" description="Helical" evidence="8">
    <location>
        <begin position="461"/>
        <end position="478"/>
    </location>
</feature>
<feature type="transmembrane region" description="Helical" evidence="8">
    <location>
        <begin position="640"/>
        <end position="657"/>
    </location>
</feature>
<evidence type="ECO:0000256" key="6">
    <source>
        <dbReference type="ARBA" id="ARBA00022989"/>
    </source>
</evidence>
<evidence type="ECO:0000313" key="9">
    <source>
        <dbReference type="EMBL" id="CAH3130677.1"/>
    </source>
</evidence>
<protein>
    <submittedName>
        <fullName evidence="9">Uncharacterized protein</fullName>
    </submittedName>
</protein>
<comment type="similarity">
    <text evidence="2">Belongs to the cornifelin family.</text>
</comment>
<dbReference type="InterPro" id="IPR006461">
    <property type="entry name" value="PLAC_motif_containing"/>
</dbReference>
<dbReference type="Proteomes" id="UP001159405">
    <property type="component" value="Unassembled WGS sequence"/>
</dbReference>
<keyword evidence="5 8" id="KW-0812">Transmembrane</keyword>
<evidence type="ECO:0000256" key="4">
    <source>
        <dbReference type="ARBA" id="ARBA00022475"/>
    </source>
</evidence>
<evidence type="ECO:0000256" key="7">
    <source>
        <dbReference type="ARBA" id="ARBA00023136"/>
    </source>
</evidence>
<evidence type="ECO:0000256" key="5">
    <source>
        <dbReference type="ARBA" id="ARBA00022692"/>
    </source>
</evidence>
<feature type="transmembrane region" description="Helical" evidence="8">
    <location>
        <begin position="115"/>
        <end position="135"/>
    </location>
</feature>
<feature type="transmembrane region" description="Helical" evidence="8">
    <location>
        <begin position="357"/>
        <end position="374"/>
    </location>
</feature>
<keyword evidence="4" id="KW-1003">Cell membrane</keyword>
<feature type="transmembrane region" description="Helical" evidence="8">
    <location>
        <begin position="615"/>
        <end position="634"/>
    </location>
</feature>
<feature type="transmembrane region" description="Helical" evidence="8">
    <location>
        <begin position="261"/>
        <end position="280"/>
    </location>
</feature>
<dbReference type="EMBL" id="CALNXK010000048">
    <property type="protein sequence ID" value="CAH3130677.1"/>
    <property type="molecule type" value="Genomic_DNA"/>
</dbReference>
<feature type="transmembrane region" description="Helical" evidence="8">
    <location>
        <begin position="538"/>
        <end position="556"/>
    </location>
</feature>
<evidence type="ECO:0000256" key="3">
    <source>
        <dbReference type="ARBA" id="ARBA00022448"/>
    </source>
</evidence>
<reference evidence="9 10" key="1">
    <citation type="submission" date="2022-05" db="EMBL/GenBank/DDBJ databases">
        <authorList>
            <consortium name="Genoscope - CEA"/>
            <person name="William W."/>
        </authorList>
    </citation>
    <scope>NUCLEOTIDE SEQUENCE [LARGE SCALE GENOMIC DNA]</scope>
</reference>
<comment type="caution">
    <text evidence="9">The sequence shown here is derived from an EMBL/GenBank/DDBJ whole genome shotgun (WGS) entry which is preliminary data.</text>
</comment>
<feature type="transmembrane region" description="Helical" evidence="8">
    <location>
        <begin position="77"/>
        <end position="95"/>
    </location>
</feature>
<feature type="transmembrane region" description="Helical" evidence="8">
    <location>
        <begin position="37"/>
        <end position="57"/>
    </location>
</feature>
<evidence type="ECO:0000256" key="2">
    <source>
        <dbReference type="ARBA" id="ARBA00009024"/>
    </source>
</evidence>
<name>A0ABN8P201_9CNID</name>
<dbReference type="NCBIfam" id="TIGR00842">
    <property type="entry name" value="bcct"/>
    <property type="match status" value="1"/>
</dbReference>
<dbReference type="PROSITE" id="PS01303">
    <property type="entry name" value="BCCT"/>
    <property type="match status" value="1"/>
</dbReference>
<gene>
    <name evidence="9" type="ORF">PLOB_00034774</name>
</gene>
<keyword evidence="7 8" id="KW-0472">Membrane</keyword>
<dbReference type="PANTHER" id="PTHR30047">
    <property type="entry name" value="HIGH-AFFINITY CHOLINE TRANSPORT PROTEIN-RELATED"/>
    <property type="match status" value="1"/>
</dbReference>
<dbReference type="InterPro" id="IPR000060">
    <property type="entry name" value="BCCT_transptr"/>
</dbReference>
<dbReference type="PANTHER" id="PTHR30047:SF7">
    <property type="entry name" value="HIGH-AFFINITY CHOLINE TRANSPORT PROTEIN"/>
    <property type="match status" value="1"/>
</dbReference>
<evidence type="ECO:0000256" key="1">
    <source>
        <dbReference type="ARBA" id="ARBA00004651"/>
    </source>
</evidence>
<evidence type="ECO:0000256" key="8">
    <source>
        <dbReference type="SAM" id="Phobius"/>
    </source>
</evidence>
<sequence length="768" mass="86405">MEVDENATERCRWLRVNWKWGKIGNTDVGIFLRFNPVVTFISAGIIWGFVIWCAVQADVANKEMGSWMLWITEVFTWMYIGTQDVWAVFIVVLYFSKYGKMKLGKPDDKPEFNDLTYFTMLFAAGVGIGLFYFGVAEPIWHYEPGKNGNRYLDRYSDNQRAQDAINVTLFHWGIHGWIVYVVVGLLLAFVGYRKGLPMTVRSCFYPLIGDKIYGWMGDAVDIFSVVCTMFGVCTSLGVGVMQMNGGFKRLNPSIDYSVKNQIIIIWAVTACATASVVSGLKIGIRRLSEICFSLGMFIMMIGIFADNTWHALNVYVQSIGYYIQWIIQIGFHTDAFAQLGNAPDGKQAQRWMNDWTIFYWGWWIAWSPFVGMFIAKISKGRTIRQFIHGTMTAPIVYAFLWFCIFGSAGLKMERDAAVANITCESILGGATSTKSYNGLYRLSCRGKNDMWFDVMEQYGDLGRFLQVISLISIILYFVTSSDSGSLVIDCLSANGDPEPPVSQRVFWALTEGATATALLNAGGEEGLVALQSMSIASGVPYTILLCMMCVALWRAVKMEAGDLDPHGPQFTTGLLDVLSSPNKSMVGKVLLAVIAPWYSMGNAAYKLGGMKNSRWVYWLISAFPFYLWIILMTLEPVVDAISYVAWTVLFIFFAYGTSIRYSMRLKYNIYGNAAEDFFAVMLLYPFAAFQMEHHMEHDYDLAKRNYHAEPPVNHHYAVDGKRHLPENGYGTPTISMHDLSSRGGHLNPGADGDITTSGDSYWKKTEII</sequence>
<keyword evidence="6 8" id="KW-1133">Transmembrane helix</keyword>
<comment type="subcellular location">
    <subcellularLocation>
        <location evidence="1">Cell membrane</location>
        <topology evidence="1">Multi-pass membrane protein</topology>
    </subcellularLocation>
</comment>
<evidence type="ECO:0000313" key="10">
    <source>
        <dbReference type="Proteomes" id="UP001159405"/>
    </source>
</evidence>
<dbReference type="Pfam" id="PF04749">
    <property type="entry name" value="PLAC8"/>
    <property type="match status" value="1"/>
</dbReference>
<dbReference type="Pfam" id="PF02028">
    <property type="entry name" value="BCCT"/>
    <property type="match status" value="1"/>
</dbReference>
<dbReference type="InterPro" id="IPR018093">
    <property type="entry name" value="BCCT_CS"/>
</dbReference>